<evidence type="ECO:0000313" key="3">
    <source>
        <dbReference type="Proteomes" id="UP001255416"/>
    </source>
</evidence>
<reference evidence="3" key="1">
    <citation type="submission" date="2023-05" db="EMBL/GenBank/DDBJ databases">
        <title>Sedimentitalea sp. nov. JM2-8.</title>
        <authorList>
            <person name="Huang J."/>
        </authorList>
    </citation>
    <scope>NUCLEOTIDE SEQUENCE [LARGE SCALE GENOMIC DNA]</scope>
    <source>
        <strain evidence="3">KHS03</strain>
    </source>
</reference>
<name>A0ABU3VL76_9RHOB</name>
<proteinExistence type="predicted"/>
<feature type="chain" id="PRO_5046393288" evidence="1">
    <location>
        <begin position="23"/>
        <end position="149"/>
    </location>
</feature>
<feature type="signal peptide" evidence="1">
    <location>
        <begin position="1"/>
        <end position="22"/>
    </location>
</feature>
<dbReference type="Pfam" id="PF04214">
    <property type="entry name" value="DUF411"/>
    <property type="match status" value="1"/>
</dbReference>
<protein>
    <submittedName>
        <fullName evidence="2">DUF411 domain-containing protein</fullName>
    </submittedName>
</protein>
<organism evidence="2 3">
    <name type="scientific">Sedimentitalea todarodis</name>
    <dbReference type="NCBI Taxonomy" id="1631240"/>
    <lineage>
        <taxon>Bacteria</taxon>
        <taxon>Pseudomonadati</taxon>
        <taxon>Pseudomonadota</taxon>
        <taxon>Alphaproteobacteria</taxon>
        <taxon>Rhodobacterales</taxon>
        <taxon>Paracoccaceae</taxon>
        <taxon>Sedimentitalea</taxon>
    </lineage>
</organism>
<evidence type="ECO:0000256" key="1">
    <source>
        <dbReference type="SAM" id="SignalP"/>
    </source>
</evidence>
<keyword evidence="1" id="KW-0732">Signal</keyword>
<comment type="caution">
    <text evidence="2">The sequence shown here is derived from an EMBL/GenBank/DDBJ whole genome shotgun (WGS) entry which is preliminary data.</text>
</comment>
<gene>
    <name evidence="2" type="ORF">QO231_21610</name>
</gene>
<dbReference type="InterPro" id="IPR007332">
    <property type="entry name" value="DUF411"/>
</dbReference>
<dbReference type="Proteomes" id="UP001255416">
    <property type="component" value="Unassembled WGS sequence"/>
</dbReference>
<keyword evidence="3" id="KW-1185">Reference proteome</keyword>
<dbReference type="RefSeq" id="WP_316781515.1">
    <property type="nucleotide sequence ID" value="NZ_JASMWN010000023.1"/>
</dbReference>
<dbReference type="EMBL" id="JASMWN010000023">
    <property type="protein sequence ID" value="MDU9006434.1"/>
    <property type="molecule type" value="Genomic_DNA"/>
</dbReference>
<accession>A0ABU3VL76</accession>
<sequence length="149" mass="15786">MNRRNFLLTGASTVLAAGPLFAATPRMEVLKSPTCGCCSAWIAHIEAAGLSVDAQDVTQDALWAAKDKAGITPELSSCHTGFIEGYVIEGHVPAADIQRLLAERPDALGLTVPGMPIGSPGMEMGEQRDPFDTLLVLRGGETLVFERHA</sequence>
<evidence type="ECO:0000313" key="2">
    <source>
        <dbReference type="EMBL" id="MDU9006434.1"/>
    </source>
</evidence>